<dbReference type="AlphaFoldDB" id="A0AAE1UJD9"/>
<sequence>MMFSREGNCRYPLGYNIWGLSKAEGRQHYIKFVLCLVKLTGFLDTEEVEQCSPIWGTIYFILTTLVLVYFLTNIIFEIVLGAIGSSRNRTLLSRLREAADREQG</sequence>
<evidence type="ECO:0008006" key="4">
    <source>
        <dbReference type="Google" id="ProtNLM"/>
    </source>
</evidence>
<dbReference type="EMBL" id="JAWZYT010000174">
    <property type="protein sequence ID" value="KAK4327093.1"/>
    <property type="molecule type" value="Genomic_DNA"/>
</dbReference>
<evidence type="ECO:0000313" key="2">
    <source>
        <dbReference type="EMBL" id="KAK4327093.1"/>
    </source>
</evidence>
<keyword evidence="3" id="KW-1185">Reference proteome</keyword>
<reference evidence="2" key="1">
    <citation type="submission" date="2023-11" db="EMBL/GenBank/DDBJ databases">
        <title>Genome assemblies of two species of porcelain crab, Petrolisthes cinctipes and Petrolisthes manimaculis (Anomura: Porcellanidae).</title>
        <authorList>
            <person name="Angst P."/>
        </authorList>
    </citation>
    <scope>NUCLEOTIDE SEQUENCE</scope>
    <source>
        <strain evidence="2">PB745_02</strain>
        <tissue evidence="2">Gill</tissue>
    </source>
</reference>
<name>A0AAE1UJD9_9EUCA</name>
<comment type="caution">
    <text evidence="2">The sequence shown here is derived from an EMBL/GenBank/DDBJ whole genome shotgun (WGS) entry which is preliminary data.</text>
</comment>
<keyword evidence="1" id="KW-0812">Transmembrane</keyword>
<organism evidence="2 3">
    <name type="scientific">Petrolisthes manimaculis</name>
    <dbReference type="NCBI Taxonomy" id="1843537"/>
    <lineage>
        <taxon>Eukaryota</taxon>
        <taxon>Metazoa</taxon>
        <taxon>Ecdysozoa</taxon>
        <taxon>Arthropoda</taxon>
        <taxon>Crustacea</taxon>
        <taxon>Multicrustacea</taxon>
        <taxon>Malacostraca</taxon>
        <taxon>Eumalacostraca</taxon>
        <taxon>Eucarida</taxon>
        <taxon>Decapoda</taxon>
        <taxon>Pleocyemata</taxon>
        <taxon>Anomura</taxon>
        <taxon>Galatheoidea</taxon>
        <taxon>Porcellanidae</taxon>
        <taxon>Petrolisthes</taxon>
    </lineage>
</organism>
<keyword evidence="1" id="KW-0472">Membrane</keyword>
<protein>
    <recommendedName>
        <fullName evidence="4">Ion transport domain-containing protein</fullName>
    </recommendedName>
</protein>
<evidence type="ECO:0000313" key="3">
    <source>
        <dbReference type="Proteomes" id="UP001292094"/>
    </source>
</evidence>
<dbReference type="Proteomes" id="UP001292094">
    <property type="component" value="Unassembled WGS sequence"/>
</dbReference>
<feature type="transmembrane region" description="Helical" evidence="1">
    <location>
        <begin position="58"/>
        <end position="84"/>
    </location>
</feature>
<proteinExistence type="predicted"/>
<keyword evidence="1" id="KW-1133">Transmembrane helix</keyword>
<evidence type="ECO:0000256" key="1">
    <source>
        <dbReference type="SAM" id="Phobius"/>
    </source>
</evidence>
<accession>A0AAE1UJD9</accession>
<gene>
    <name evidence="2" type="ORF">Pmani_002419</name>
</gene>